<dbReference type="SUPFAM" id="SSF56399">
    <property type="entry name" value="ADP-ribosylation"/>
    <property type="match status" value="1"/>
</dbReference>
<keyword evidence="3 5" id="KW-0520">NAD</keyword>
<protein>
    <recommendedName>
        <fullName evidence="5">Probable RNA 2'-phosphotransferase</fullName>
        <ecNumber evidence="5">2.7.1.-</ecNumber>
    </recommendedName>
</protein>
<evidence type="ECO:0000256" key="5">
    <source>
        <dbReference type="HAMAP-Rule" id="MF_00299"/>
    </source>
</evidence>
<dbReference type="GO" id="GO:0003950">
    <property type="term" value="F:NAD+ poly-ADP-ribosyltransferase activity"/>
    <property type="evidence" value="ECO:0007669"/>
    <property type="project" value="InterPro"/>
</dbReference>
<dbReference type="InterPro" id="IPR042081">
    <property type="entry name" value="RNA_2'-PTrans_C"/>
</dbReference>
<dbReference type="Pfam" id="PF01885">
    <property type="entry name" value="PTS_2-RNA"/>
    <property type="match status" value="1"/>
</dbReference>
<dbReference type="HAMAP" id="MF_00299">
    <property type="entry name" value="KptA"/>
    <property type="match status" value="1"/>
</dbReference>
<dbReference type="GO" id="GO:0006388">
    <property type="term" value="P:tRNA splicing, via endonucleolytic cleavage and ligation"/>
    <property type="evidence" value="ECO:0007669"/>
    <property type="project" value="UniProtKB-UniRule"/>
</dbReference>
<name>A0A3B0CGK7_9BACL</name>
<sequence>MLSKEKETKLSKMMTKLLRHAPGAFGLTLDPQDGSVPVERLLQAIRGKDGWRELTLEQIETVVRRSDKQRFELADGRIRARYGHSYERVAYEEGIPPAVLYHGTSSGAVPSILQEGIVRMGRQYVHLSEGLHFASLAGSRKGTLSIVTVDTAKAREEGVRFYFAGNEVWLADFVPPSCCAVNNV</sequence>
<dbReference type="Gene3D" id="3.20.170.30">
    <property type="match status" value="1"/>
</dbReference>
<dbReference type="PANTHER" id="PTHR12684:SF2">
    <property type="entry name" value="TRNA 2'-PHOSPHOTRANSFERASE 1"/>
    <property type="match status" value="1"/>
</dbReference>
<evidence type="ECO:0000256" key="1">
    <source>
        <dbReference type="ARBA" id="ARBA00009836"/>
    </source>
</evidence>
<gene>
    <name evidence="5" type="primary">kptA</name>
    <name evidence="6" type="ORF">D7M11_15525</name>
</gene>
<proteinExistence type="inferred from homology"/>
<accession>A0A3B0CGK7</accession>
<reference evidence="6 7" key="1">
    <citation type="journal article" date="2007" name="Int. J. Syst. Evol. Microbiol.">
        <title>Paenibacillus ginsengarvi sp. nov., isolated from soil from ginseng cultivation.</title>
        <authorList>
            <person name="Yoon M.H."/>
            <person name="Ten L.N."/>
            <person name="Im W.T."/>
        </authorList>
    </citation>
    <scope>NUCLEOTIDE SEQUENCE [LARGE SCALE GENOMIC DNA]</scope>
    <source>
        <strain evidence="6 7">KCTC 13059</strain>
    </source>
</reference>
<dbReference type="EC" id="2.7.1.-" evidence="5"/>
<dbReference type="InterPro" id="IPR042080">
    <property type="entry name" value="RNA_2'-PTrans_N"/>
</dbReference>
<evidence type="ECO:0000256" key="2">
    <source>
        <dbReference type="ARBA" id="ARBA00022679"/>
    </source>
</evidence>
<dbReference type="AlphaFoldDB" id="A0A3B0CGK7"/>
<dbReference type="InterPro" id="IPR022928">
    <property type="entry name" value="RNA_2'-PTrans_KptA"/>
</dbReference>
<dbReference type="Proteomes" id="UP000282311">
    <property type="component" value="Unassembled WGS sequence"/>
</dbReference>
<comment type="similarity">
    <text evidence="1 5">Belongs to the KptA/TPT1 family.</text>
</comment>
<comment type="function">
    <text evidence="4 5">Removes the 2'-phosphate from RNA via an intermediate in which the phosphate is ADP-ribosylated by NAD followed by a presumed transesterification to release the RNA and generate ADP-ribose 1''-2''-cyclic phosphate (APPR&gt;P). May function as an ADP-ribosylase.</text>
</comment>
<dbReference type="Gene3D" id="1.10.10.970">
    <property type="entry name" value="RNA 2'-phosphotransferase, Tpt1/KptA family, N-terminal domain"/>
    <property type="match status" value="1"/>
</dbReference>
<evidence type="ECO:0000256" key="3">
    <source>
        <dbReference type="ARBA" id="ARBA00023027"/>
    </source>
</evidence>
<dbReference type="GO" id="GO:0000215">
    <property type="term" value="F:tRNA 2'-phosphotransferase activity"/>
    <property type="evidence" value="ECO:0007669"/>
    <property type="project" value="TreeGrafter"/>
</dbReference>
<organism evidence="6 7">
    <name type="scientific">Paenibacillus ginsengarvi</name>
    <dbReference type="NCBI Taxonomy" id="400777"/>
    <lineage>
        <taxon>Bacteria</taxon>
        <taxon>Bacillati</taxon>
        <taxon>Bacillota</taxon>
        <taxon>Bacilli</taxon>
        <taxon>Bacillales</taxon>
        <taxon>Paenibacillaceae</taxon>
        <taxon>Paenibacillus</taxon>
    </lineage>
</organism>
<keyword evidence="2 5" id="KW-0808">Transferase</keyword>
<dbReference type="PANTHER" id="PTHR12684">
    <property type="entry name" value="PUTATIVE PHOSPHOTRANSFERASE"/>
    <property type="match status" value="1"/>
</dbReference>
<evidence type="ECO:0000313" key="6">
    <source>
        <dbReference type="EMBL" id="RKN83988.1"/>
    </source>
</evidence>
<evidence type="ECO:0000313" key="7">
    <source>
        <dbReference type="Proteomes" id="UP000282311"/>
    </source>
</evidence>
<dbReference type="EMBL" id="RBAH01000010">
    <property type="protein sequence ID" value="RKN83988.1"/>
    <property type="molecule type" value="Genomic_DNA"/>
</dbReference>
<keyword evidence="7" id="KW-1185">Reference proteome</keyword>
<dbReference type="RefSeq" id="WP_120748237.1">
    <property type="nucleotide sequence ID" value="NZ_RBAH01000010.1"/>
</dbReference>
<comment type="caution">
    <text evidence="6">The sequence shown here is derived from an EMBL/GenBank/DDBJ whole genome shotgun (WGS) entry which is preliminary data.</text>
</comment>
<dbReference type="InterPro" id="IPR002745">
    <property type="entry name" value="Ptrans_KptA/Tpt1"/>
</dbReference>
<dbReference type="OrthoDB" id="4537997at2"/>
<evidence type="ECO:0000256" key="4">
    <source>
        <dbReference type="ARBA" id="ARBA00025212"/>
    </source>
</evidence>